<dbReference type="PANTHER" id="PTHR24421">
    <property type="entry name" value="NITRATE/NITRITE SENSOR PROTEIN NARX-RELATED"/>
    <property type="match status" value="1"/>
</dbReference>
<dbReference type="InterPro" id="IPR011712">
    <property type="entry name" value="Sig_transdc_His_kin_sub3_dim/P"/>
</dbReference>
<dbReference type="GO" id="GO:0000155">
    <property type="term" value="F:phosphorelay sensor kinase activity"/>
    <property type="evidence" value="ECO:0007669"/>
    <property type="project" value="InterPro"/>
</dbReference>
<evidence type="ECO:0000256" key="6">
    <source>
        <dbReference type="ARBA" id="ARBA00022777"/>
    </source>
</evidence>
<keyword evidence="9" id="KW-0812">Transmembrane</keyword>
<dbReference type="InterPro" id="IPR036890">
    <property type="entry name" value="HATPase_C_sf"/>
</dbReference>
<evidence type="ECO:0000259" key="10">
    <source>
        <dbReference type="Pfam" id="PF07730"/>
    </source>
</evidence>
<dbReference type="GO" id="GO:0016020">
    <property type="term" value="C:membrane"/>
    <property type="evidence" value="ECO:0007669"/>
    <property type="project" value="InterPro"/>
</dbReference>
<feature type="transmembrane region" description="Helical" evidence="9">
    <location>
        <begin position="133"/>
        <end position="153"/>
    </location>
</feature>
<dbReference type="GO" id="GO:0005524">
    <property type="term" value="F:ATP binding"/>
    <property type="evidence" value="ECO:0007669"/>
    <property type="project" value="UniProtKB-KW"/>
</dbReference>
<protein>
    <recommendedName>
        <fullName evidence="2">histidine kinase</fullName>
        <ecNumber evidence="2">2.7.13.3</ecNumber>
    </recommendedName>
</protein>
<accession>A0A3R7ETE6</accession>
<keyword evidence="9" id="KW-1133">Transmembrane helix</keyword>
<sequence>MGAPRFPVRRDDLSIACAGLIGGLLLWRLGQHTQADRPLGEVWSLLPLTVTAGLVLLRRTRPLTALLLGALALVGDQLTSGSLATVLMFTDLVYAAVLYGSRPAAQRIPIVAVLVTVASTMGFIAWYGTSEGVFIGVVIGLVTFAPAATGALVRNHREAAEAARLQAKQSVRLAEMDRAQAITAERTRMARELHDMVANRLTAIALHSTAALSLDDPESARNALAVVRENGVEGLSEMRRLIGLLRDGSETDPAPVPTLDGLGALVADARAHGLDITVEDTRPPGSELPPPVDFAAYRIIQESLANTLKHAAAGTVRVRLAQHDGELTVQVTSPLDDRSAPPRVPGSGAGLIGMRERVALLHGLFRAGPQPAAEGRCWQVCVTLPIGRRVLGTTVKETP</sequence>
<dbReference type="Gene3D" id="3.30.565.10">
    <property type="entry name" value="Histidine kinase-like ATPase, C-terminal domain"/>
    <property type="match status" value="1"/>
</dbReference>
<keyword evidence="7" id="KW-0067">ATP-binding</keyword>
<evidence type="ECO:0000256" key="9">
    <source>
        <dbReference type="SAM" id="Phobius"/>
    </source>
</evidence>
<dbReference type="AlphaFoldDB" id="A0A3R7ETE6"/>
<dbReference type="Pfam" id="PF07730">
    <property type="entry name" value="HisKA_3"/>
    <property type="match status" value="1"/>
</dbReference>
<dbReference type="GO" id="GO:0046983">
    <property type="term" value="F:protein dimerization activity"/>
    <property type="evidence" value="ECO:0007669"/>
    <property type="project" value="InterPro"/>
</dbReference>
<dbReference type="Proteomes" id="UP000028058">
    <property type="component" value="Unassembled WGS sequence"/>
</dbReference>
<proteinExistence type="predicted"/>
<evidence type="ECO:0000313" key="12">
    <source>
        <dbReference type="Proteomes" id="UP000028058"/>
    </source>
</evidence>
<feature type="domain" description="Signal transduction histidine kinase subgroup 3 dimerisation and phosphoacceptor" evidence="10">
    <location>
        <begin position="185"/>
        <end position="248"/>
    </location>
</feature>
<comment type="catalytic activity">
    <reaction evidence="1">
        <text>ATP + protein L-histidine = ADP + protein N-phospho-L-histidine.</text>
        <dbReference type="EC" id="2.7.13.3"/>
    </reaction>
</comment>
<reference evidence="11 12" key="1">
    <citation type="journal article" date="2014" name="Genome Announc.">
        <title>Draft Genome Sequence of Streptomyces fradiae ATCC 19609, a Strain Highly Sensitive to Antibiotics.</title>
        <authorList>
            <person name="Bekker O.B."/>
            <person name="Klimina K.M."/>
            <person name="Vatlin A.A."/>
            <person name="Zakharevich N.V."/>
            <person name="Kasianov A.S."/>
            <person name="Danilenko V.N."/>
        </authorList>
    </citation>
    <scope>NUCLEOTIDE SEQUENCE [LARGE SCALE GENOMIC DNA]</scope>
    <source>
        <strain evidence="11 12">ATCC 19609</strain>
    </source>
</reference>
<dbReference type="OrthoDB" id="227596at2"/>
<feature type="transmembrane region" description="Helical" evidence="9">
    <location>
        <begin position="80"/>
        <end position="101"/>
    </location>
</feature>
<evidence type="ECO:0000256" key="5">
    <source>
        <dbReference type="ARBA" id="ARBA00022741"/>
    </source>
</evidence>
<feature type="transmembrane region" description="Helical" evidence="9">
    <location>
        <begin position="108"/>
        <end position="127"/>
    </location>
</feature>
<keyword evidence="8" id="KW-0902">Two-component regulatory system</keyword>
<evidence type="ECO:0000256" key="2">
    <source>
        <dbReference type="ARBA" id="ARBA00012438"/>
    </source>
</evidence>
<evidence type="ECO:0000256" key="3">
    <source>
        <dbReference type="ARBA" id="ARBA00022553"/>
    </source>
</evidence>
<keyword evidence="9" id="KW-0472">Membrane</keyword>
<dbReference type="CDD" id="cd16917">
    <property type="entry name" value="HATPase_UhpB-NarQ-NarX-like"/>
    <property type="match status" value="1"/>
</dbReference>
<evidence type="ECO:0000256" key="8">
    <source>
        <dbReference type="ARBA" id="ARBA00023012"/>
    </source>
</evidence>
<gene>
    <name evidence="11" type="ORF">SFRA_013195</name>
</gene>
<evidence type="ECO:0000256" key="7">
    <source>
        <dbReference type="ARBA" id="ARBA00022840"/>
    </source>
</evidence>
<feature type="transmembrane region" description="Helical" evidence="9">
    <location>
        <begin position="13"/>
        <end position="30"/>
    </location>
</feature>
<name>A0A3R7ETE6_9ACTN</name>
<keyword evidence="3" id="KW-0597">Phosphoprotein</keyword>
<keyword evidence="4" id="KW-0808">Transferase</keyword>
<dbReference type="SUPFAM" id="SSF55874">
    <property type="entry name" value="ATPase domain of HSP90 chaperone/DNA topoisomerase II/histidine kinase"/>
    <property type="match status" value="1"/>
</dbReference>
<keyword evidence="12" id="KW-1185">Reference proteome</keyword>
<dbReference type="Gene3D" id="1.20.5.1930">
    <property type="match status" value="1"/>
</dbReference>
<evidence type="ECO:0000256" key="1">
    <source>
        <dbReference type="ARBA" id="ARBA00000085"/>
    </source>
</evidence>
<dbReference type="EC" id="2.7.13.3" evidence="2"/>
<evidence type="ECO:0000256" key="4">
    <source>
        <dbReference type="ARBA" id="ARBA00022679"/>
    </source>
</evidence>
<dbReference type="RefSeq" id="WP_043464934.1">
    <property type="nucleotide sequence ID" value="NZ_CP134822.1"/>
</dbReference>
<dbReference type="PANTHER" id="PTHR24421:SF10">
    <property type="entry name" value="NITRATE_NITRITE SENSOR PROTEIN NARQ"/>
    <property type="match status" value="1"/>
</dbReference>
<dbReference type="InterPro" id="IPR050482">
    <property type="entry name" value="Sensor_HK_TwoCompSys"/>
</dbReference>
<dbReference type="EMBL" id="JNAD02000005">
    <property type="protein sequence ID" value="RKM95957.1"/>
    <property type="molecule type" value="Genomic_DNA"/>
</dbReference>
<keyword evidence="5" id="KW-0547">Nucleotide-binding</keyword>
<organism evidence="11 12">
    <name type="scientific">Streptomyces xinghaiensis</name>
    <dbReference type="NCBI Taxonomy" id="1038928"/>
    <lineage>
        <taxon>Bacteria</taxon>
        <taxon>Bacillati</taxon>
        <taxon>Actinomycetota</taxon>
        <taxon>Actinomycetes</taxon>
        <taxon>Kitasatosporales</taxon>
        <taxon>Streptomycetaceae</taxon>
        <taxon>Streptomyces</taxon>
    </lineage>
</organism>
<evidence type="ECO:0000313" key="11">
    <source>
        <dbReference type="EMBL" id="RKM95957.1"/>
    </source>
</evidence>
<keyword evidence="6 11" id="KW-0418">Kinase</keyword>
<comment type="caution">
    <text evidence="11">The sequence shown here is derived from an EMBL/GenBank/DDBJ whole genome shotgun (WGS) entry which is preliminary data.</text>
</comment>